<dbReference type="InterPro" id="IPR050312">
    <property type="entry name" value="IolE/XylAMocC-like"/>
</dbReference>
<evidence type="ECO:0000259" key="1">
    <source>
        <dbReference type="Pfam" id="PF01261"/>
    </source>
</evidence>
<dbReference type="InterPro" id="IPR036237">
    <property type="entry name" value="Xyl_isomerase-like_sf"/>
</dbReference>
<proteinExistence type="predicted"/>
<dbReference type="EMBL" id="CADCTR010002392">
    <property type="protein sequence ID" value="CAA9350332.1"/>
    <property type="molecule type" value="Genomic_DNA"/>
</dbReference>
<accession>A0A6J4M4Z2</accession>
<protein>
    <recommendedName>
        <fullName evidence="1">Xylose isomerase-like TIM barrel domain-containing protein</fullName>
    </recommendedName>
</protein>
<dbReference type="SUPFAM" id="SSF51658">
    <property type="entry name" value="Xylose isomerase-like"/>
    <property type="match status" value="1"/>
</dbReference>
<reference evidence="2" key="1">
    <citation type="submission" date="2020-02" db="EMBL/GenBank/DDBJ databases">
        <authorList>
            <person name="Meier V. D."/>
        </authorList>
    </citation>
    <scope>NUCLEOTIDE SEQUENCE</scope>
    <source>
        <strain evidence="2">AVDCRST_MAG93</strain>
    </source>
</reference>
<dbReference type="InterPro" id="IPR013022">
    <property type="entry name" value="Xyl_isomerase-like_TIM-brl"/>
</dbReference>
<feature type="non-terminal residue" evidence="2">
    <location>
        <position position="255"/>
    </location>
</feature>
<feature type="domain" description="Xylose isomerase-like TIM barrel" evidence="1">
    <location>
        <begin position="46"/>
        <end position="246"/>
    </location>
</feature>
<dbReference type="Gene3D" id="3.20.20.150">
    <property type="entry name" value="Divalent-metal-dependent TIM barrel enzymes"/>
    <property type="match status" value="1"/>
</dbReference>
<organism evidence="2">
    <name type="scientific">uncultured Chloroflexia bacterium</name>
    <dbReference type="NCBI Taxonomy" id="1672391"/>
    <lineage>
        <taxon>Bacteria</taxon>
        <taxon>Bacillati</taxon>
        <taxon>Chloroflexota</taxon>
        <taxon>Chloroflexia</taxon>
        <taxon>environmental samples</taxon>
    </lineage>
</organism>
<gene>
    <name evidence="2" type="ORF">AVDCRST_MAG93-7085</name>
</gene>
<name>A0A6J4M4Z2_9CHLR</name>
<dbReference type="AlphaFoldDB" id="A0A6J4M4Z2"/>
<sequence length="255" mass="27369">MMLHRRAKIVHMNIGLAAYGLPVTCGFARSGERRAPQQIDAFGLARLATEHGLQGIETPLNGMLPSVDIPTADRLREELEAAGHTIVIATGVVDATIIQQVIPLAERVGAKVIRATVSSFLEGARAQLPGGWDAHFADIRQRIVAIRPLLEELDIVLALENHQDATSDDLIALCKAGGDNVGITLDVANPLAVGEEPLAFAQKVGPWIRNVHLKDYRVNLTPSGFRLTRCALGDGIIPFPALLTLFADVAPNAHL</sequence>
<dbReference type="PANTHER" id="PTHR12110">
    <property type="entry name" value="HYDROXYPYRUVATE ISOMERASE"/>
    <property type="match status" value="1"/>
</dbReference>
<dbReference type="Pfam" id="PF01261">
    <property type="entry name" value="AP_endonuc_2"/>
    <property type="match status" value="1"/>
</dbReference>
<dbReference type="PANTHER" id="PTHR12110:SF53">
    <property type="entry name" value="BLR5974 PROTEIN"/>
    <property type="match status" value="1"/>
</dbReference>
<evidence type="ECO:0000313" key="2">
    <source>
        <dbReference type="EMBL" id="CAA9350332.1"/>
    </source>
</evidence>